<comment type="caution">
    <text evidence="1">The sequence shown here is derived from an EMBL/GenBank/DDBJ whole genome shotgun (WGS) entry which is preliminary data.</text>
</comment>
<name>A0ABT9Q6H6_9ACTN</name>
<evidence type="ECO:0000313" key="2">
    <source>
        <dbReference type="Proteomes" id="UP001225356"/>
    </source>
</evidence>
<gene>
    <name evidence="1" type="ORF">J2853_001567</name>
</gene>
<dbReference type="EMBL" id="JAUSQU010000001">
    <property type="protein sequence ID" value="MDP9842356.1"/>
    <property type="molecule type" value="Genomic_DNA"/>
</dbReference>
<reference evidence="1 2" key="1">
    <citation type="submission" date="2023-07" db="EMBL/GenBank/DDBJ databases">
        <title>Sequencing the genomes of 1000 actinobacteria strains.</title>
        <authorList>
            <person name="Klenk H.-P."/>
        </authorList>
    </citation>
    <scope>NUCLEOTIDE SEQUENCE [LARGE SCALE GENOMIC DNA]</scope>
    <source>
        <strain evidence="1 2">DSM 46740</strain>
    </source>
</reference>
<keyword evidence="2" id="KW-1185">Reference proteome</keyword>
<sequence>MLGAEWEVLEAARLAETDDRELSRRGDSILGALRQARADYRAKQARMILGLPAPGEQETLTLSQWRYGGSGHRYGEPFWAELARQRIATTRRIAREREQPDPG</sequence>
<dbReference type="Proteomes" id="UP001225356">
    <property type="component" value="Unassembled WGS sequence"/>
</dbReference>
<protein>
    <submittedName>
        <fullName evidence="1">Uncharacterized protein</fullName>
    </submittedName>
</protein>
<organism evidence="1 2">
    <name type="scientific">Streptosporangium lutulentum</name>
    <dbReference type="NCBI Taxonomy" id="1461250"/>
    <lineage>
        <taxon>Bacteria</taxon>
        <taxon>Bacillati</taxon>
        <taxon>Actinomycetota</taxon>
        <taxon>Actinomycetes</taxon>
        <taxon>Streptosporangiales</taxon>
        <taxon>Streptosporangiaceae</taxon>
        <taxon>Streptosporangium</taxon>
    </lineage>
</organism>
<accession>A0ABT9Q6H6</accession>
<evidence type="ECO:0000313" key="1">
    <source>
        <dbReference type="EMBL" id="MDP9842356.1"/>
    </source>
</evidence>
<proteinExistence type="predicted"/>
<dbReference type="RefSeq" id="WP_307556268.1">
    <property type="nucleotide sequence ID" value="NZ_JAUSQU010000001.1"/>
</dbReference>